<dbReference type="PANTHER" id="PTHR12830:SF9">
    <property type="entry name" value="ANAPHASE-PROMOTING COMPLEX SUBUNIT 5"/>
    <property type="match status" value="1"/>
</dbReference>
<evidence type="ECO:0000256" key="7">
    <source>
        <dbReference type="SAM" id="MobiDB-lite"/>
    </source>
</evidence>
<protein>
    <recommendedName>
        <fullName evidence="2">Anaphase-promoting complex subunit 5</fullName>
    </recommendedName>
</protein>
<dbReference type="PANTHER" id="PTHR12830">
    <property type="entry name" value="ANAPHASE-PROMOTING COMPLEX SUBUNIT 5"/>
    <property type="match status" value="1"/>
</dbReference>
<evidence type="ECO:0000256" key="3">
    <source>
        <dbReference type="ARBA" id="ARBA00022618"/>
    </source>
</evidence>
<keyword evidence="10" id="KW-1185">Reference proteome</keyword>
<proteinExistence type="inferred from homology"/>
<evidence type="ECO:0000313" key="9">
    <source>
        <dbReference type="EMBL" id="KAG0008935.1"/>
    </source>
</evidence>
<evidence type="ECO:0000256" key="6">
    <source>
        <dbReference type="ARBA" id="ARBA00023306"/>
    </source>
</evidence>
<dbReference type="GO" id="GO:0070979">
    <property type="term" value="P:protein K11-linked ubiquitination"/>
    <property type="evidence" value="ECO:0007669"/>
    <property type="project" value="TreeGrafter"/>
</dbReference>
<evidence type="ECO:0000256" key="2">
    <source>
        <dbReference type="ARBA" id="ARBA00016066"/>
    </source>
</evidence>
<reference evidence="9" key="1">
    <citation type="journal article" date="2020" name="Fungal Divers.">
        <title>Resolving the Mortierellaceae phylogeny through synthesis of multi-gene phylogenetics and phylogenomics.</title>
        <authorList>
            <person name="Vandepol N."/>
            <person name="Liber J."/>
            <person name="Desiro A."/>
            <person name="Na H."/>
            <person name="Kennedy M."/>
            <person name="Barry K."/>
            <person name="Grigoriev I.V."/>
            <person name="Miller A.N."/>
            <person name="O'Donnell K."/>
            <person name="Stajich J.E."/>
            <person name="Bonito G."/>
        </authorList>
    </citation>
    <scope>NUCLEOTIDE SEQUENCE</scope>
    <source>
        <strain evidence="9">NRRL 2769</strain>
    </source>
</reference>
<evidence type="ECO:0000259" key="8">
    <source>
        <dbReference type="Pfam" id="PF12862"/>
    </source>
</evidence>
<comment type="similarity">
    <text evidence="1">Belongs to the APC5 family.</text>
</comment>
<feature type="compositionally biased region" description="Polar residues" evidence="7">
    <location>
        <begin position="794"/>
        <end position="816"/>
    </location>
</feature>
<keyword evidence="3" id="KW-0132">Cell division</keyword>
<name>A0A9P6SXA4_9FUNG</name>
<feature type="region of interest" description="Disordered" evidence="7">
    <location>
        <begin position="794"/>
        <end position="854"/>
    </location>
</feature>
<evidence type="ECO:0000256" key="5">
    <source>
        <dbReference type="ARBA" id="ARBA00022786"/>
    </source>
</evidence>
<comment type="caution">
    <text evidence="9">The sequence shown here is derived from an EMBL/GenBank/DDBJ whole genome shotgun (WGS) entry which is preliminary data.</text>
</comment>
<dbReference type="Proteomes" id="UP000703661">
    <property type="component" value="Unassembled WGS sequence"/>
</dbReference>
<feature type="domain" description="Anaphase-promoting complex subunit 5" evidence="8">
    <location>
        <begin position="283"/>
        <end position="340"/>
    </location>
</feature>
<dbReference type="EMBL" id="JAAAID010001739">
    <property type="protein sequence ID" value="KAG0008935.1"/>
    <property type="molecule type" value="Genomic_DNA"/>
</dbReference>
<gene>
    <name evidence="9" type="primary">ANAPC5</name>
    <name evidence="9" type="ORF">BGZ80_002893</name>
</gene>
<keyword evidence="5" id="KW-0833">Ubl conjugation pathway</keyword>
<organism evidence="9 10">
    <name type="scientific">Entomortierella chlamydospora</name>
    <dbReference type="NCBI Taxonomy" id="101097"/>
    <lineage>
        <taxon>Eukaryota</taxon>
        <taxon>Fungi</taxon>
        <taxon>Fungi incertae sedis</taxon>
        <taxon>Mucoromycota</taxon>
        <taxon>Mortierellomycotina</taxon>
        <taxon>Mortierellomycetes</taxon>
        <taxon>Mortierellales</taxon>
        <taxon>Mortierellaceae</taxon>
        <taxon>Entomortierella</taxon>
    </lineage>
</organism>
<dbReference type="Pfam" id="PF12862">
    <property type="entry name" value="ANAPC5"/>
    <property type="match status" value="1"/>
</dbReference>
<dbReference type="InterPro" id="IPR026000">
    <property type="entry name" value="Apc5_dom"/>
</dbReference>
<dbReference type="GO" id="GO:0045842">
    <property type="term" value="P:positive regulation of mitotic metaphase/anaphase transition"/>
    <property type="evidence" value="ECO:0007669"/>
    <property type="project" value="TreeGrafter"/>
</dbReference>
<evidence type="ECO:0000313" key="10">
    <source>
        <dbReference type="Proteomes" id="UP000703661"/>
    </source>
</evidence>
<dbReference type="GO" id="GO:0051301">
    <property type="term" value="P:cell division"/>
    <property type="evidence" value="ECO:0007669"/>
    <property type="project" value="UniProtKB-KW"/>
</dbReference>
<accession>A0A9P6SXA4</accession>
<dbReference type="GO" id="GO:0031145">
    <property type="term" value="P:anaphase-promoting complex-dependent catabolic process"/>
    <property type="evidence" value="ECO:0007669"/>
    <property type="project" value="TreeGrafter"/>
</dbReference>
<keyword evidence="4" id="KW-0498">Mitosis</keyword>
<feature type="region of interest" description="Disordered" evidence="7">
    <location>
        <begin position="491"/>
        <end position="511"/>
    </location>
</feature>
<sequence length="854" mass="95300">MSGRRPFARTATDISLRPPQAQGFNSSEQGIAAAFANDHLNGTATGQYGFNSGPVHVVSYLTPHKVSVLILIEYYCQCRSPLPSVQNLLLFLLKCIQDPMEYLHDNVNKFGSVVTSEVGSDVWTHVCVTLKRIKSPHHLSDFFLSKLEMDVADPKDIAPQRIGLQDLVIKRGAAPDPESIMGLYVRKARLEFKKLSFEDMCKFYTALETYISAIGKSEQNPESSRQPSITSKNPTVLSSFDVEKYLDHHTQRLSELGQADIPEELLAHVYSIQSRMPSLAKTHYITCLHAQQTGDFEVAIQSLHRFFDYCMAVRDRELYQYALLNLAMLHARFSHFEQALIQGESMPKALGALVKASSINLRHSLDGAGGIVQLFQSKIWGAYGYSSLSSLYSQLQLQYRPSETDMNDAASGYSKTASDLALAGRFEEALRVINLAKTKFPLKTMKATPWIQTLVQILHRRAVSTNQLRDAEIWTQQLGTALVNTSIMASVSDSGDSKSDDGGRVFSRESQLDDTSREVQLEIILQKAILSVLVGQGLSGAHQLSEGLAIVQQNQWPGMHKFTVMYLLALAEIYMDSDSAISAMPLLLTAMTLSEHNLQRPLSLLVKLRLSEVLLYLDSVKQANDLVEGLMSMVLSQGDVYVQSLAYFQRAKCLLARVDKAEPLQTADDTRRNQLKYVIEHLERALEGFQRIESLKDIAQVLYFRVRVFHMLGQADDIENALHLFKASSIKLSSGKNSREPSWFSYYYTRDSFEGILGIKDEKSNPESSGAGTLNKLEGPSKLGQKKAFGFTRTGSSQWSTLRRTPSQLWQSTTASEPAPALPPPDEREEVSGIRSEEESMDIDMADETGRSLF</sequence>
<dbReference type="InterPro" id="IPR037679">
    <property type="entry name" value="Apc5"/>
</dbReference>
<evidence type="ECO:0000256" key="1">
    <source>
        <dbReference type="ARBA" id="ARBA00007450"/>
    </source>
</evidence>
<feature type="compositionally biased region" description="Basic and acidic residues" evidence="7">
    <location>
        <begin position="495"/>
        <end position="511"/>
    </location>
</feature>
<dbReference type="GO" id="GO:0005680">
    <property type="term" value="C:anaphase-promoting complex"/>
    <property type="evidence" value="ECO:0007669"/>
    <property type="project" value="InterPro"/>
</dbReference>
<evidence type="ECO:0000256" key="4">
    <source>
        <dbReference type="ARBA" id="ARBA00022776"/>
    </source>
</evidence>
<dbReference type="AlphaFoldDB" id="A0A9P6SXA4"/>
<keyword evidence="6" id="KW-0131">Cell cycle</keyword>